<evidence type="ECO:0008006" key="4">
    <source>
        <dbReference type="Google" id="ProtNLM"/>
    </source>
</evidence>
<dbReference type="KEGG" id="clup:CLUP02_02098"/>
<reference evidence="2" key="1">
    <citation type="journal article" date="2021" name="Mol. Plant Microbe Interact.">
        <title>Complete Genome Sequence of the Plant-Pathogenic Fungus Colletotrichum lupini.</title>
        <authorList>
            <person name="Baroncelli R."/>
            <person name="Pensec F."/>
            <person name="Da Lio D."/>
            <person name="Boufleur T."/>
            <person name="Vicente I."/>
            <person name="Sarrocco S."/>
            <person name="Picot A."/>
            <person name="Baraldi E."/>
            <person name="Sukno S."/>
            <person name="Thon M."/>
            <person name="Le Floch G."/>
        </authorList>
    </citation>
    <scope>NUCLEOTIDE SEQUENCE</scope>
    <source>
        <strain evidence="2">IMI 504893</strain>
    </source>
</reference>
<dbReference type="EMBL" id="CP019471">
    <property type="protein sequence ID" value="UQC75444.1"/>
    <property type="molecule type" value="Genomic_DNA"/>
</dbReference>
<keyword evidence="3" id="KW-1185">Reference proteome</keyword>
<dbReference type="GeneID" id="73336142"/>
<feature type="chain" id="PRO_5040407301" description="Secreted protein" evidence="1">
    <location>
        <begin position="26"/>
        <end position="113"/>
    </location>
</feature>
<dbReference type="AlphaFoldDB" id="A0A9Q8W9S6"/>
<protein>
    <recommendedName>
        <fullName evidence="4">Secreted protein</fullName>
    </recommendedName>
</protein>
<name>A0A9Q8W9S6_9PEZI</name>
<evidence type="ECO:0000313" key="3">
    <source>
        <dbReference type="Proteomes" id="UP000830671"/>
    </source>
</evidence>
<dbReference type="Proteomes" id="UP000830671">
    <property type="component" value="Chromosome 1"/>
</dbReference>
<evidence type="ECO:0000313" key="2">
    <source>
        <dbReference type="EMBL" id="UQC75444.1"/>
    </source>
</evidence>
<organism evidence="2 3">
    <name type="scientific">Colletotrichum lupini</name>
    <dbReference type="NCBI Taxonomy" id="145971"/>
    <lineage>
        <taxon>Eukaryota</taxon>
        <taxon>Fungi</taxon>
        <taxon>Dikarya</taxon>
        <taxon>Ascomycota</taxon>
        <taxon>Pezizomycotina</taxon>
        <taxon>Sordariomycetes</taxon>
        <taxon>Hypocreomycetidae</taxon>
        <taxon>Glomerellales</taxon>
        <taxon>Glomerellaceae</taxon>
        <taxon>Colletotrichum</taxon>
        <taxon>Colletotrichum acutatum species complex</taxon>
    </lineage>
</organism>
<proteinExistence type="predicted"/>
<gene>
    <name evidence="2" type="ORF">CLUP02_02098</name>
</gene>
<accession>A0A9Q8W9S6</accession>
<dbReference type="RefSeq" id="XP_049137089.1">
    <property type="nucleotide sequence ID" value="XM_049281132.1"/>
</dbReference>
<sequence length="113" mass="12367">MLLEHGLFFSLLCSFGLFPPPSILSCTHGLMQIHPWQCWCDFLPPPLSVVWLVQSAKCGLSSTKPLSQGARRESGRLAGDSARCLRPARRPDGVFGLVSPVQTVPKPPVIRLC</sequence>
<feature type="signal peptide" evidence="1">
    <location>
        <begin position="1"/>
        <end position="25"/>
    </location>
</feature>
<keyword evidence="1" id="KW-0732">Signal</keyword>
<evidence type="ECO:0000256" key="1">
    <source>
        <dbReference type="SAM" id="SignalP"/>
    </source>
</evidence>